<dbReference type="Proteomes" id="UP000256379">
    <property type="component" value="Unassembled WGS sequence"/>
</dbReference>
<feature type="non-terminal residue" evidence="2">
    <location>
        <position position="1"/>
    </location>
</feature>
<keyword evidence="3" id="KW-1185">Reference proteome</keyword>
<protein>
    <recommendedName>
        <fullName evidence="1">Bacterial toxin 44 domain-containing protein</fullName>
    </recommendedName>
</protein>
<gene>
    <name evidence="2" type="ORF">CQA53_11710</name>
</gene>
<dbReference type="RefSeq" id="WP_220272099.1">
    <property type="nucleotide sequence ID" value="NZ_NXLQ01000164.1"/>
</dbReference>
<proteinExistence type="predicted"/>
<evidence type="ECO:0000313" key="3">
    <source>
        <dbReference type="Proteomes" id="UP000256379"/>
    </source>
</evidence>
<feature type="domain" description="Bacterial toxin 44" evidence="1">
    <location>
        <begin position="2"/>
        <end position="60"/>
    </location>
</feature>
<dbReference type="EMBL" id="NXLQ01000164">
    <property type="protein sequence ID" value="RDU58964.1"/>
    <property type="molecule type" value="Genomic_DNA"/>
</dbReference>
<name>A0A3D8I2K5_9HELI</name>
<accession>A0A3D8I2K5</accession>
<sequence length="90" mass="10058">GYDIWSNIHYGYIGKAVGFSEIELLSGAGVAQDGCPSITSFCDDPKDSEAIKLGFEIYDNYKENIQSLSINILMQYIIKYKAKLNIKVVE</sequence>
<reference evidence="2 3" key="1">
    <citation type="submission" date="2018-04" db="EMBL/GenBank/DDBJ databases">
        <title>Novel Campyloabacter and Helicobacter Species and Strains.</title>
        <authorList>
            <person name="Mannion A.J."/>
            <person name="Shen Z."/>
            <person name="Fox J.G."/>
        </authorList>
    </citation>
    <scope>NUCLEOTIDE SEQUENCE [LARGE SCALE GENOMIC DNA]</scope>
    <source>
        <strain evidence="2 3">MIT 17-337</strain>
    </source>
</reference>
<dbReference type="InterPro" id="IPR028946">
    <property type="entry name" value="Ntox44"/>
</dbReference>
<evidence type="ECO:0000259" key="1">
    <source>
        <dbReference type="Pfam" id="PF15607"/>
    </source>
</evidence>
<dbReference type="Pfam" id="PF15607">
    <property type="entry name" value="Ntox44"/>
    <property type="match status" value="1"/>
</dbReference>
<comment type="caution">
    <text evidence="2">The sequence shown here is derived from an EMBL/GenBank/DDBJ whole genome shotgun (WGS) entry which is preliminary data.</text>
</comment>
<dbReference type="AlphaFoldDB" id="A0A3D8I2K5"/>
<organism evidence="2 3">
    <name type="scientific">Helicobacter didelphidarum</name>
    <dbReference type="NCBI Taxonomy" id="2040648"/>
    <lineage>
        <taxon>Bacteria</taxon>
        <taxon>Pseudomonadati</taxon>
        <taxon>Campylobacterota</taxon>
        <taxon>Epsilonproteobacteria</taxon>
        <taxon>Campylobacterales</taxon>
        <taxon>Helicobacteraceae</taxon>
        <taxon>Helicobacter</taxon>
    </lineage>
</organism>
<evidence type="ECO:0000313" key="2">
    <source>
        <dbReference type="EMBL" id="RDU58964.1"/>
    </source>
</evidence>